<keyword evidence="1" id="KW-0732">Signal</keyword>
<keyword evidence="3" id="KW-1185">Reference proteome</keyword>
<evidence type="ECO:0000313" key="2">
    <source>
        <dbReference type="EMBL" id="KAF7399885.1"/>
    </source>
</evidence>
<gene>
    <name evidence="2" type="ORF">H0235_015622</name>
</gene>
<sequence>MASSRDREREMPRMMWLVSRTWLVFLLLAVGRCETEDEPDMSSAFIEAAKSFFTDRDAVGGLQSIANAVVQSNVGKQISDTLSDTIIGKSGENGIDEMLSKVGDILANERNKQNDIFWNSLINTFSSMIGSTANNADDTKEEQSFSFDSMINIGKMLLGQQENREVLLGLLPMIMDAFNNGGESTGFLKKHDHSGHSWFLPPILENLHVMWDHFSHSDLGHAIWGKSGLSEFVAQMSNEKGNIEYEKILGSFENPSLRRHWIKLSTNFIAKWVAHVSDPSTRLRFLTTIQFIGNSFLKSQGYPRSVMFDTNKPAESISRLLNVAVRKHLNMKIDSSQYIGPAIAYIQELVNLASEKGFIMSRISARELSNKLTNTINNDILEPILRSHRAYKWAIKHPECASQILCTLNEKNENDAPILRTSITKILSFPTAWIVSNQINVNFWILYGSLMEHSGCIAKYPANCTSFHEEEIRVTTENIEHNEL</sequence>
<accession>A0A834N7N5</accession>
<dbReference type="OrthoDB" id="6339459at2759"/>
<proteinExistence type="predicted"/>
<feature type="signal peptide" evidence="1">
    <location>
        <begin position="1"/>
        <end position="35"/>
    </location>
</feature>
<dbReference type="AlphaFoldDB" id="A0A834N7N5"/>
<reference evidence="2" key="1">
    <citation type="journal article" date="2020" name="G3 (Bethesda)">
        <title>High-Quality Assemblies for Three Invasive Social Wasps from the &lt;i&gt;Vespula&lt;/i&gt; Genus.</title>
        <authorList>
            <person name="Harrop T.W.R."/>
            <person name="Guhlin J."/>
            <person name="McLaughlin G.M."/>
            <person name="Permina E."/>
            <person name="Stockwell P."/>
            <person name="Gilligan J."/>
            <person name="Le Lec M.F."/>
            <person name="Gruber M.A.M."/>
            <person name="Quinn O."/>
            <person name="Lovegrove M."/>
            <person name="Duncan E.J."/>
            <person name="Remnant E.J."/>
            <person name="Van Eeckhoven J."/>
            <person name="Graham B."/>
            <person name="Knapp R.A."/>
            <person name="Langford K.W."/>
            <person name="Kronenberg Z."/>
            <person name="Press M.O."/>
            <person name="Eacker S.M."/>
            <person name="Wilson-Rankin E.E."/>
            <person name="Purcell J."/>
            <person name="Lester P.J."/>
            <person name="Dearden P.K."/>
        </authorList>
    </citation>
    <scope>NUCLEOTIDE SEQUENCE</scope>
    <source>
        <strain evidence="2">Volc-1</strain>
    </source>
</reference>
<evidence type="ECO:0000256" key="1">
    <source>
        <dbReference type="SAM" id="SignalP"/>
    </source>
</evidence>
<name>A0A834N7N5_VESPE</name>
<dbReference type="Proteomes" id="UP000600918">
    <property type="component" value="Unassembled WGS sequence"/>
</dbReference>
<evidence type="ECO:0000313" key="3">
    <source>
        <dbReference type="Proteomes" id="UP000600918"/>
    </source>
</evidence>
<dbReference type="EMBL" id="JACSDY010000018">
    <property type="protein sequence ID" value="KAF7399885.1"/>
    <property type="molecule type" value="Genomic_DNA"/>
</dbReference>
<organism evidence="2 3">
    <name type="scientific">Vespula pensylvanica</name>
    <name type="common">Western yellow jacket</name>
    <name type="synonym">Wasp</name>
    <dbReference type="NCBI Taxonomy" id="30213"/>
    <lineage>
        <taxon>Eukaryota</taxon>
        <taxon>Metazoa</taxon>
        <taxon>Ecdysozoa</taxon>
        <taxon>Arthropoda</taxon>
        <taxon>Hexapoda</taxon>
        <taxon>Insecta</taxon>
        <taxon>Pterygota</taxon>
        <taxon>Neoptera</taxon>
        <taxon>Endopterygota</taxon>
        <taxon>Hymenoptera</taxon>
        <taxon>Apocrita</taxon>
        <taxon>Aculeata</taxon>
        <taxon>Vespoidea</taxon>
        <taxon>Vespidae</taxon>
        <taxon>Vespinae</taxon>
        <taxon>Vespula</taxon>
    </lineage>
</organism>
<feature type="chain" id="PRO_5032509069" evidence="1">
    <location>
        <begin position="36"/>
        <end position="484"/>
    </location>
</feature>
<protein>
    <submittedName>
        <fullName evidence="2">Uncharacterized protein</fullName>
    </submittedName>
</protein>
<comment type="caution">
    <text evidence="2">The sequence shown here is derived from an EMBL/GenBank/DDBJ whole genome shotgun (WGS) entry which is preliminary data.</text>
</comment>